<protein>
    <recommendedName>
        <fullName evidence="4">ATPase</fullName>
    </recommendedName>
</protein>
<dbReference type="AlphaFoldDB" id="A0A4P6FB90"/>
<reference evidence="2 3" key="1">
    <citation type="submission" date="2019-01" db="EMBL/GenBank/DDBJ databases">
        <title>Genome sequencing of strain FW10M-9.</title>
        <authorList>
            <person name="Heo J."/>
            <person name="Kim S.-J."/>
            <person name="Kim J.-S."/>
            <person name="Hong S.-B."/>
            <person name="Kwon S.-W."/>
        </authorList>
    </citation>
    <scope>NUCLEOTIDE SEQUENCE [LARGE SCALE GENOMIC DNA]</scope>
    <source>
        <strain evidence="2 3">FW10M-9</strain>
    </source>
</reference>
<dbReference type="Proteomes" id="UP000292118">
    <property type="component" value="Chromosome"/>
</dbReference>
<feature type="region of interest" description="Disordered" evidence="1">
    <location>
        <begin position="156"/>
        <end position="181"/>
    </location>
</feature>
<proteinExistence type="predicted"/>
<dbReference type="OrthoDB" id="3291843at2"/>
<feature type="compositionally biased region" description="Basic and acidic residues" evidence="1">
    <location>
        <begin position="156"/>
        <end position="174"/>
    </location>
</feature>
<dbReference type="KEGG" id="xya:ET471_17250"/>
<evidence type="ECO:0000313" key="3">
    <source>
        <dbReference type="Proteomes" id="UP000292118"/>
    </source>
</evidence>
<dbReference type="EMBL" id="CP035493">
    <property type="protein sequence ID" value="QAY71559.1"/>
    <property type="molecule type" value="Genomic_DNA"/>
</dbReference>
<name>A0A4P6FB90_9MICO</name>
<sequence length="181" mass="19744">MVQEIGTLSPSALLEVLDELAALVDNAKPVFMSQDVRVDKQALVGLVDELRHGLPTAVERSDELLRQAQDELESARRSGEETLAVARQRALELVEQEQVVAQAKARAADIVAAAEQQAATLRTNADEYCDGRLASFAEDLDALTAQVQAGRAKLAERLGPDAGRPRWDHVRDPEWPTAPED</sequence>
<accession>A0A4P6FB90</accession>
<evidence type="ECO:0000256" key="1">
    <source>
        <dbReference type="SAM" id="MobiDB-lite"/>
    </source>
</evidence>
<evidence type="ECO:0008006" key="4">
    <source>
        <dbReference type="Google" id="ProtNLM"/>
    </source>
</evidence>
<gene>
    <name evidence="2" type="ORF">ET471_17250</name>
</gene>
<evidence type="ECO:0000313" key="2">
    <source>
        <dbReference type="EMBL" id="QAY71559.1"/>
    </source>
</evidence>
<keyword evidence="3" id="KW-1185">Reference proteome</keyword>
<dbReference type="RefSeq" id="WP_129190365.1">
    <property type="nucleotide sequence ID" value="NZ_CP035493.1"/>
</dbReference>
<organism evidence="2 3">
    <name type="scientific">Xylanimonas protaetiae</name>
    <dbReference type="NCBI Taxonomy" id="2509457"/>
    <lineage>
        <taxon>Bacteria</taxon>
        <taxon>Bacillati</taxon>
        <taxon>Actinomycetota</taxon>
        <taxon>Actinomycetes</taxon>
        <taxon>Micrococcales</taxon>
        <taxon>Promicromonosporaceae</taxon>
        <taxon>Xylanimonas</taxon>
    </lineage>
</organism>